<dbReference type="PROSITE" id="PS00187">
    <property type="entry name" value="TPP_ENZYMES"/>
    <property type="match status" value="1"/>
</dbReference>
<gene>
    <name evidence="6" type="primary">aepY</name>
    <name evidence="6" type="ORF">D7Z26_06130</name>
</gene>
<dbReference type="AlphaFoldDB" id="A0A494Y4C6"/>
<dbReference type="PANTHER" id="PTHR42818">
    <property type="entry name" value="SULFOPYRUVATE DECARBOXYLASE SUBUNIT ALPHA"/>
    <property type="match status" value="1"/>
</dbReference>
<keyword evidence="3 6" id="KW-0456">Lyase</keyword>
<evidence type="ECO:0000256" key="3">
    <source>
        <dbReference type="ARBA" id="ARBA00023239"/>
    </source>
</evidence>
<dbReference type="EMBL" id="RBZM01000003">
    <property type="protein sequence ID" value="RKP56325.1"/>
    <property type="molecule type" value="Genomic_DNA"/>
</dbReference>
<protein>
    <submittedName>
        <fullName evidence="6">Phosphonopyruvate decarboxylase</fullName>
        <ecNumber evidence="6">4.1.1.82</ecNumber>
    </submittedName>
</protein>
<evidence type="ECO:0000259" key="5">
    <source>
        <dbReference type="Pfam" id="PF02776"/>
    </source>
</evidence>
<organism evidence="6 7">
    <name type="scientific">Cohnella endophytica</name>
    <dbReference type="NCBI Taxonomy" id="2419778"/>
    <lineage>
        <taxon>Bacteria</taxon>
        <taxon>Bacillati</taxon>
        <taxon>Bacillota</taxon>
        <taxon>Bacilli</taxon>
        <taxon>Bacillales</taxon>
        <taxon>Paenibacillaceae</taxon>
        <taxon>Cohnella</taxon>
    </lineage>
</organism>
<dbReference type="Pfam" id="PF02775">
    <property type="entry name" value="TPP_enzyme_C"/>
    <property type="match status" value="1"/>
</dbReference>
<dbReference type="InterPro" id="IPR012001">
    <property type="entry name" value="Thiamin_PyroP_enz_TPP-bd_dom"/>
</dbReference>
<dbReference type="InterPro" id="IPR011766">
    <property type="entry name" value="TPP_enzyme_TPP-bd"/>
</dbReference>
<dbReference type="InterPro" id="IPR051818">
    <property type="entry name" value="TPP_dependent_decarboxylase"/>
</dbReference>
<dbReference type="InterPro" id="IPR029061">
    <property type="entry name" value="THDP-binding"/>
</dbReference>
<dbReference type="NCBIfam" id="TIGR03297">
    <property type="entry name" value="Ppyr-DeCO2ase"/>
    <property type="match status" value="1"/>
</dbReference>
<dbReference type="GO" id="GO:0033980">
    <property type="term" value="F:phosphonopyruvate decarboxylase activity"/>
    <property type="evidence" value="ECO:0007669"/>
    <property type="project" value="UniProtKB-EC"/>
</dbReference>
<keyword evidence="2" id="KW-0786">Thiamine pyrophosphate</keyword>
<dbReference type="Proteomes" id="UP000282076">
    <property type="component" value="Unassembled WGS sequence"/>
</dbReference>
<evidence type="ECO:0000256" key="1">
    <source>
        <dbReference type="ARBA" id="ARBA00022793"/>
    </source>
</evidence>
<dbReference type="PANTHER" id="PTHR42818:SF1">
    <property type="entry name" value="SULFOPYRUVATE DECARBOXYLASE"/>
    <property type="match status" value="1"/>
</dbReference>
<dbReference type="CDD" id="cd07035">
    <property type="entry name" value="TPP_PYR_POX_like"/>
    <property type="match status" value="1"/>
</dbReference>
<comment type="caution">
    <text evidence="6">The sequence shown here is derived from an EMBL/GenBank/DDBJ whole genome shotgun (WGS) entry which is preliminary data.</text>
</comment>
<dbReference type="Gene3D" id="3.40.50.970">
    <property type="match status" value="2"/>
</dbReference>
<reference evidence="6 7" key="1">
    <citation type="submission" date="2018-10" db="EMBL/GenBank/DDBJ databases">
        <title>Cohnella sp. M2MS4P-1, whole genome shotgun sequence.</title>
        <authorList>
            <person name="Tuo L."/>
        </authorList>
    </citation>
    <scope>NUCLEOTIDE SEQUENCE [LARGE SCALE GENOMIC DNA]</scope>
    <source>
        <strain evidence="6 7">M2MS4P-1</strain>
    </source>
</reference>
<evidence type="ECO:0000259" key="4">
    <source>
        <dbReference type="Pfam" id="PF02775"/>
    </source>
</evidence>
<evidence type="ECO:0000313" key="6">
    <source>
        <dbReference type="EMBL" id="RKP56325.1"/>
    </source>
</evidence>
<keyword evidence="6" id="KW-0670">Pyruvate</keyword>
<evidence type="ECO:0000313" key="7">
    <source>
        <dbReference type="Proteomes" id="UP000282076"/>
    </source>
</evidence>
<dbReference type="OrthoDB" id="9785953at2"/>
<sequence length="385" mass="42783">MNTKIFGRELKKRGFDFYVGVPCSFLKNLINYAINESEYIGAANEGDAVAIASGALLGGKKPIVLMQNSGLANAVSPLVSLNYPFRIPVLGFVSWRGQPGEQDEPQHELMGRITTNLLDSMQVKWMYLSADFKKAKRQISLAAKYIESGHPFFFVVKKGSFEPEILQEQERYFSVNQENIGQRADNQLPTRQEALRVINECKDGQTAQLATTGKTGRQLYEIEDACNNLYMVGSMGCIASFGLGLSVSKPDFDIVVIDGDGSLLMRMGSMATIGYYNPQNMIHILLDNNAHDSTGGQKTVSHNVNFINIASSCGYVKSIYIHDLNELNKCLNEWKLTKGLTFLHLKISPGTEDQLSRPAIKPYEVKERLATFLNRNVSESRGARS</sequence>
<dbReference type="InterPro" id="IPR017684">
    <property type="entry name" value="Phosphono-pyrv_decarboxylase"/>
</dbReference>
<dbReference type="Pfam" id="PF02776">
    <property type="entry name" value="TPP_enzyme_N"/>
    <property type="match status" value="1"/>
</dbReference>
<dbReference type="SUPFAM" id="SSF52518">
    <property type="entry name" value="Thiamin diphosphate-binding fold (THDP-binding)"/>
    <property type="match status" value="2"/>
</dbReference>
<accession>A0A494Y4C6</accession>
<evidence type="ECO:0000256" key="2">
    <source>
        <dbReference type="ARBA" id="ARBA00023052"/>
    </source>
</evidence>
<dbReference type="GO" id="GO:0000287">
    <property type="term" value="F:magnesium ion binding"/>
    <property type="evidence" value="ECO:0007669"/>
    <property type="project" value="InterPro"/>
</dbReference>
<dbReference type="EC" id="4.1.1.82" evidence="6"/>
<name>A0A494Y4C6_9BACL</name>
<dbReference type="GO" id="GO:0030976">
    <property type="term" value="F:thiamine pyrophosphate binding"/>
    <property type="evidence" value="ECO:0007669"/>
    <property type="project" value="InterPro"/>
</dbReference>
<dbReference type="InterPro" id="IPR000399">
    <property type="entry name" value="TPP-bd_CS"/>
</dbReference>
<feature type="domain" description="Thiamine pyrophosphate enzyme TPP-binding" evidence="4">
    <location>
        <begin position="229"/>
        <end position="344"/>
    </location>
</feature>
<keyword evidence="1" id="KW-0210">Decarboxylase</keyword>
<dbReference type="GO" id="GO:0032923">
    <property type="term" value="P:organic phosphonate biosynthetic process"/>
    <property type="evidence" value="ECO:0007669"/>
    <property type="project" value="InterPro"/>
</dbReference>
<feature type="domain" description="Thiamine pyrophosphate enzyme N-terminal TPP-binding" evidence="5">
    <location>
        <begin position="8"/>
        <end position="107"/>
    </location>
</feature>
<keyword evidence="7" id="KW-1185">Reference proteome</keyword>
<proteinExistence type="predicted"/>